<dbReference type="InterPro" id="IPR003423">
    <property type="entry name" value="OMP_efflux"/>
</dbReference>
<evidence type="ECO:0000256" key="2">
    <source>
        <dbReference type="RuleBase" id="RU362097"/>
    </source>
</evidence>
<dbReference type="PANTHER" id="PTHR30203">
    <property type="entry name" value="OUTER MEMBRANE CATION EFFLUX PROTEIN"/>
    <property type="match status" value="1"/>
</dbReference>
<keyword evidence="2" id="KW-0564">Palmitate</keyword>
<gene>
    <name evidence="4" type="primary">ttgI</name>
    <name evidence="4" type="ORF">LMG18101_04995</name>
</gene>
<evidence type="ECO:0000256" key="3">
    <source>
        <dbReference type="SAM" id="Coils"/>
    </source>
</evidence>
<comment type="caution">
    <text evidence="4">The sequence shown here is derived from an EMBL/GenBank/DDBJ whole genome shotgun (WGS) entry which is preliminary data.</text>
</comment>
<reference evidence="4 5" key="1">
    <citation type="submission" date="2023-07" db="EMBL/GenBank/DDBJ databases">
        <authorList>
            <person name="Peeters C."/>
        </authorList>
    </citation>
    <scope>NUCLEOTIDE SEQUENCE [LARGE SCALE GENOMIC DNA]</scope>
    <source>
        <strain evidence="4 5">LMG 18101</strain>
    </source>
</reference>
<organism evidence="4 5">
    <name type="scientific">Ralstonia flaminis</name>
    <dbReference type="NCBI Taxonomy" id="3058597"/>
    <lineage>
        <taxon>Bacteria</taxon>
        <taxon>Pseudomonadati</taxon>
        <taxon>Pseudomonadota</taxon>
        <taxon>Betaproteobacteria</taxon>
        <taxon>Burkholderiales</taxon>
        <taxon>Burkholderiaceae</taxon>
        <taxon>Ralstonia</taxon>
    </lineage>
</organism>
<keyword evidence="2" id="KW-0812">Transmembrane</keyword>
<name>A0ABM9KCY6_9RALS</name>
<dbReference type="Pfam" id="PF02321">
    <property type="entry name" value="OEP"/>
    <property type="match status" value="2"/>
</dbReference>
<evidence type="ECO:0000313" key="5">
    <source>
        <dbReference type="Proteomes" id="UP001189757"/>
    </source>
</evidence>
<dbReference type="Gene3D" id="1.20.1600.10">
    <property type="entry name" value="Outer membrane efflux proteins (OEP)"/>
    <property type="match status" value="1"/>
</dbReference>
<dbReference type="Gene3D" id="2.20.200.10">
    <property type="entry name" value="Outer membrane efflux proteins (OEP)"/>
    <property type="match status" value="1"/>
</dbReference>
<comment type="subcellular location">
    <subcellularLocation>
        <location evidence="2">Cell membrane</location>
        <topology evidence="2">Lipid-anchor</topology>
    </subcellularLocation>
</comment>
<evidence type="ECO:0000313" key="4">
    <source>
        <dbReference type="EMBL" id="CAJ0822417.1"/>
    </source>
</evidence>
<dbReference type="Proteomes" id="UP001189757">
    <property type="component" value="Unassembled WGS sequence"/>
</dbReference>
<evidence type="ECO:0000256" key="1">
    <source>
        <dbReference type="ARBA" id="ARBA00007613"/>
    </source>
</evidence>
<accession>A0ABM9KCY6</accession>
<keyword evidence="2" id="KW-1134">Transmembrane beta strand</keyword>
<keyword evidence="2" id="KW-0449">Lipoprotein</keyword>
<keyword evidence="5" id="KW-1185">Reference proteome</keyword>
<dbReference type="EMBL" id="CATZLL010000022">
    <property type="protein sequence ID" value="CAJ0822417.1"/>
    <property type="molecule type" value="Genomic_DNA"/>
</dbReference>
<proteinExistence type="inferred from homology"/>
<comment type="similarity">
    <text evidence="1 2">Belongs to the outer membrane factor (OMF) (TC 1.B.17) family.</text>
</comment>
<feature type="coiled-coil region" evidence="3">
    <location>
        <begin position="297"/>
        <end position="324"/>
    </location>
</feature>
<dbReference type="PANTHER" id="PTHR30203:SF33">
    <property type="entry name" value="BLR4455 PROTEIN"/>
    <property type="match status" value="1"/>
</dbReference>
<dbReference type="InterPro" id="IPR010131">
    <property type="entry name" value="MdtP/NodT-like"/>
</dbReference>
<sequence>MHMFLMFRSDGRGGPSLVSSPAGADSLFFVLPKKSKQKKGAPEMAKDSLNFRNRAETGKTRFAQTVSRLFSARLQKLKAPSRAGNDQTVGGRWAAFGQLRVARALGLGAVLAVALAMSGCAVGPDFKTPAAPVASGYSAQPVPRETASAPIPGGEVQHLADANVPADWWLLFQSPALDALVDEALHASPTVTQAEARLRQAQAEAEAQFGYALPTVDGTVSAVRQQVNPEAFGFNTPKPGPFTLYSASLSVSYALDIFGGVRRALEASRAEVDTQRYELEAARLALAGNVVTSVVRIASLDAQIATTQRLVAEQRKQLQITERRLTLGGVANVDVLSQRTLVAQTEATLPPLAQQAAQMRHRLSVLLGREPGVGLPDTPTLDAMRLPDPLPVSLPSTLAQRRPDIRAAEAMLHEASANVGVATANLFPRITLSAGLGSETTGFRSVLGAGSSIWNLGAGLTQPIFHGGTLRAKKREAEAAYDAAGAAYKQTVLQGLQEVADALHAVHNDAQALQARALATDQAQQTLQAAQARHAAGGISTLTLLDAQRQVDQATLQQVQSRADRLLDSAVLMQALGGGWQQ</sequence>
<dbReference type="NCBIfam" id="TIGR01845">
    <property type="entry name" value="outer_NodT"/>
    <property type="match status" value="1"/>
</dbReference>
<protein>
    <submittedName>
        <fullName evidence="4">Toluene efflux pump outer membrane protein TtgI</fullName>
    </submittedName>
</protein>
<keyword evidence="2" id="KW-0472">Membrane</keyword>
<keyword evidence="3" id="KW-0175">Coiled coil</keyword>
<dbReference type="SUPFAM" id="SSF56954">
    <property type="entry name" value="Outer membrane efflux proteins (OEP)"/>
    <property type="match status" value="1"/>
</dbReference>